<evidence type="ECO:0000256" key="1">
    <source>
        <dbReference type="ARBA" id="ARBA00004651"/>
    </source>
</evidence>
<evidence type="ECO:0000256" key="11">
    <source>
        <dbReference type="SAM" id="Phobius"/>
    </source>
</evidence>
<keyword evidence="7 11" id="KW-0472">Membrane</keyword>
<dbReference type="PANTHER" id="PTHR24229">
    <property type="entry name" value="NEUROPEPTIDES RECEPTOR"/>
    <property type="match status" value="1"/>
</dbReference>
<dbReference type="EMBL" id="NCKU01000255">
    <property type="protein sequence ID" value="RWS16301.1"/>
    <property type="molecule type" value="Genomic_DNA"/>
</dbReference>
<evidence type="ECO:0000256" key="10">
    <source>
        <dbReference type="RuleBase" id="RU000688"/>
    </source>
</evidence>
<evidence type="ECO:0000256" key="2">
    <source>
        <dbReference type="ARBA" id="ARBA00010663"/>
    </source>
</evidence>
<keyword evidence="3" id="KW-1003">Cell membrane</keyword>
<feature type="domain" description="G-protein coupled receptors family 1 profile" evidence="12">
    <location>
        <begin position="23"/>
        <end position="270"/>
    </location>
</feature>
<name>A0A3S3Q9H0_9ACAR</name>
<evidence type="ECO:0000256" key="9">
    <source>
        <dbReference type="ARBA" id="ARBA00023224"/>
    </source>
</evidence>
<dbReference type="GO" id="GO:0043005">
    <property type="term" value="C:neuron projection"/>
    <property type="evidence" value="ECO:0007669"/>
    <property type="project" value="TreeGrafter"/>
</dbReference>
<keyword evidence="4 10" id="KW-0812">Transmembrane</keyword>
<feature type="transmembrane region" description="Helical" evidence="11">
    <location>
        <begin position="6"/>
        <end position="31"/>
    </location>
</feature>
<feature type="transmembrane region" description="Helical" evidence="11">
    <location>
        <begin position="83"/>
        <end position="101"/>
    </location>
</feature>
<dbReference type="GO" id="GO:0005886">
    <property type="term" value="C:plasma membrane"/>
    <property type="evidence" value="ECO:0007669"/>
    <property type="project" value="UniProtKB-SubCell"/>
</dbReference>
<dbReference type="PRINTS" id="PR00237">
    <property type="entry name" value="GPCRRHODOPSN"/>
</dbReference>
<evidence type="ECO:0000313" key="13">
    <source>
        <dbReference type="EMBL" id="RWS16301.1"/>
    </source>
</evidence>
<evidence type="ECO:0000256" key="6">
    <source>
        <dbReference type="ARBA" id="ARBA00023040"/>
    </source>
</evidence>
<dbReference type="PROSITE" id="PS00237">
    <property type="entry name" value="G_PROTEIN_RECEP_F1_1"/>
    <property type="match status" value="1"/>
</dbReference>
<protein>
    <submittedName>
        <fullName evidence="13">Somatostatin receptor type 2-like protein</fullName>
    </submittedName>
</protein>
<proteinExistence type="inferred from homology"/>
<evidence type="ECO:0000256" key="7">
    <source>
        <dbReference type="ARBA" id="ARBA00023136"/>
    </source>
</evidence>
<dbReference type="PANTHER" id="PTHR24229:SF40">
    <property type="entry name" value="ALLATOSTATIN C RECEPTOR 1-RELATED"/>
    <property type="match status" value="1"/>
</dbReference>
<keyword evidence="9 10" id="KW-0807">Transducer</keyword>
<keyword evidence="5 11" id="KW-1133">Transmembrane helix</keyword>
<feature type="transmembrane region" description="Helical" evidence="11">
    <location>
        <begin position="164"/>
        <end position="189"/>
    </location>
</feature>
<keyword evidence="14" id="KW-1185">Reference proteome</keyword>
<feature type="transmembrane region" description="Helical" evidence="11">
    <location>
        <begin position="210"/>
        <end position="235"/>
    </location>
</feature>
<dbReference type="SUPFAM" id="SSF81321">
    <property type="entry name" value="Family A G protein-coupled receptor-like"/>
    <property type="match status" value="1"/>
</dbReference>
<dbReference type="GO" id="GO:0004930">
    <property type="term" value="F:G protein-coupled receptor activity"/>
    <property type="evidence" value="ECO:0007669"/>
    <property type="project" value="UniProtKB-KW"/>
</dbReference>
<feature type="transmembrane region" description="Helical" evidence="11">
    <location>
        <begin position="247"/>
        <end position="273"/>
    </location>
</feature>
<reference evidence="13 14" key="1">
    <citation type="journal article" date="2018" name="Gigascience">
        <title>Genomes of trombidid mites reveal novel predicted allergens and laterally-transferred genes associated with secondary metabolism.</title>
        <authorList>
            <person name="Dong X."/>
            <person name="Chaisiri K."/>
            <person name="Xia D."/>
            <person name="Armstrong S.D."/>
            <person name="Fang Y."/>
            <person name="Donnelly M.J."/>
            <person name="Kadowaki T."/>
            <person name="McGarry J.W."/>
            <person name="Darby A.C."/>
            <person name="Makepeace B.L."/>
        </authorList>
    </citation>
    <scope>NUCLEOTIDE SEQUENCE [LARGE SCALE GENOMIC DNA]</scope>
    <source>
        <strain evidence="13">UoL-WK</strain>
    </source>
</reference>
<comment type="caution">
    <text evidence="13">The sequence shown here is derived from an EMBL/GenBank/DDBJ whole genome shotgun (WGS) entry which is preliminary data.</text>
</comment>
<dbReference type="PROSITE" id="PS50262">
    <property type="entry name" value="G_PROTEIN_RECEP_F1_2"/>
    <property type="match status" value="1"/>
</dbReference>
<feature type="transmembrane region" description="Helical" evidence="11">
    <location>
        <begin position="43"/>
        <end position="63"/>
    </location>
</feature>
<evidence type="ECO:0000256" key="4">
    <source>
        <dbReference type="ARBA" id="ARBA00022692"/>
    </source>
</evidence>
<evidence type="ECO:0000256" key="5">
    <source>
        <dbReference type="ARBA" id="ARBA00022989"/>
    </source>
</evidence>
<evidence type="ECO:0000259" key="12">
    <source>
        <dbReference type="PROSITE" id="PS50262"/>
    </source>
</evidence>
<dbReference type="Pfam" id="PF00001">
    <property type="entry name" value="7tm_1"/>
    <property type="match status" value="1"/>
</dbReference>
<dbReference type="GO" id="GO:0007218">
    <property type="term" value="P:neuropeptide signaling pathway"/>
    <property type="evidence" value="ECO:0007669"/>
    <property type="project" value="TreeGrafter"/>
</dbReference>
<dbReference type="InterPro" id="IPR000276">
    <property type="entry name" value="GPCR_Rhodpsn"/>
</dbReference>
<evidence type="ECO:0000256" key="3">
    <source>
        <dbReference type="ARBA" id="ARBA00022475"/>
    </source>
</evidence>
<keyword evidence="6 10" id="KW-0297">G-protein coupled receptor</keyword>
<comment type="similarity">
    <text evidence="2 10">Belongs to the G-protein coupled receptor 1 family.</text>
</comment>
<sequence length="319" mass="36437">MLGVAIQVINAFFALIAVVGLFGNLLIFYIIFRFSIMKNVSNIYTLTLVIANLVYVCWIPFYLTEEYMGHWPFGVYMCKFHKFSGYVSYTVTNVLVTLISADRYLAICHPSKLNVFETYKFAMLTSILIWPVAAAFRAPLFTYAGINNKTECSIMWPENAKSSWFIVNAVVGFLITSVLILLMYLLVMIRLRKDESSSQQRTVSLHANRATTNLALMIALAYLLCWTSYWFIAVIRRYGEEPENSKTYIFILKISLALGVSYSSINPMLYFILDAKFRKCFNTIFGIRSARIRRITTDAMNMELAKEAVETANSDNSNS</sequence>
<dbReference type="Proteomes" id="UP000285301">
    <property type="component" value="Unassembled WGS sequence"/>
</dbReference>
<dbReference type="GO" id="GO:0042923">
    <property type="term" value="F:neuropeptide binding"/>
    <property type="evidence" value="ECO:0007669"/>
    <property type="project" value="TreeGrafter"/>
</dbReference>
<dbReference type="STRING" id="1965070.A0A3S3Q9H0"/>
<organism evidence="13 14">
    <name type="scientific">Dinothrombium tinctorium</name>
    <dbReference type="NCBI Taxonomy" id="1965070"/>
    <lineage>
        <taxon>Eukaryota</taxon>
        <taxon>Metazoa</taxon>
        <taxon>Ecdysozoa</taxon>
        <taxon>Arthropoda</taxon>
        <taxon>Chelicerata</taxon>
        <taxon>Arachnida</taxon>
        <taxon>Acari</taxon>
        <taxon>Acariformes</taxon>
        <taxon>Trombidiformes</taxon>
        <taxon>Prostigmata</taxon>
        <taxon>Anystina</taxon>
        <taxon>Parasitengona</taxon>
        <taxon>Trombidioidea</taxon>
        <taxon>Trombidiidae</taxon>
        <taxon>Dinothrombium</taxon>
    </lineage>
</organism>
<dbReference type="InterPro" id="IPR017452">
    <property type="entry name" value="GPCR_Rhodpsn_7TM"/>
</dbReference>
<keyword evidence="8 10" id="KW-0675">Receptor</keyword>
<feature type="transmembrane region" description="Helical" evidence="11">
    <location>
        <begin position="121"/>
        <end position="144"/>
    </location>
</feature>
<comment type="subcellular location">
    <subcellularLocation>
        <location evidence="1">Cell membrane</location>
        <topology evidence="1">Multi-pass membrane protein</topology>
    </subcellularLocation>
</comment>
<evidence type="ECO:0000313" key="14">
    <source>
        <dbReference type="Proteomes" id="UP000285301"/>
    </source>
</evidence>
<accession>A0A3S3Q9H0</accession>
<dbReference type="Gene3D" id="1.20.1070.10">
    <property type="entry name" value="Rhodopsin 7-helix transmembrane proteins"/>
    <property type="match status" value="1"/>
</dbReference>
<dbReference type="OrthoDB" id="6076970at2759"/>
<gene>
    <name evidence="13" type="ORF">B4U79_14153</name>
</gene>
<dbReference type="AlphaFoldDB" id="A0A3S3Q9H0"/>
<evidence type="ECO:0000256" key="8">
    <source>
        <dbReference type="ARBA" id="ARBA00023170"/>
    </source>
</evidence>